<keyword evidence="2" id="KW-0812">Transmembrane</keyword>
<name>A0A1I2FYR1_9BACT</name>
<feature type="coiled-coil region" evidence="1">
    <location>
        <begin position="42"/>
        <end position="76"/>
    </location>
</feature>
<dbReference type="GO" id="GO:0051301">
    <property type="term" value="P:cell division"/>
    <property type="evidence" value="ECO:0007669"/>
    <property type="project" value="UniProtKB-KW"/>
</dbReference>
<evidence type="ECO:0000256" key="2">
    <source>
        <dbReference type="SAM" id="Phobius"/>
    </source>
</evidence>
<gene>
    <name evidence="3" type="ORF">SAMN05444380_1393</name>
</gene>
<organism evidence="3 4">
    <name type="scientific">Thermophagus xiamenensis</name>
    <dbReference type="NCBI Taxonomy" id="385682"/>
    <lineage>
        <taxon>Bacteria</taxon>
        <taxon>Pseudomonadati</taxon>
        <taxon>Bacteroidota</taxon>
        <taxon>Bacteroidia</taxon>
        <taxon>Marinilabiliales</taxon>
        <taxon>Marinilabiliaceae</taxon>
        <taxon>Thermophagus</taxon>
    </lineage>
</organism>
<evidence type="ECO:0000256" key="1">
    <source>
        <dbReference type="SAM" id="Coils"/>
    </source>
</evidence>
<keyword evidence="1" id="KW-0175">Coiled coil</keyword>
<dbReference type="OrthoDB" id="1467719at2"/>
<keyword evidence="3" id="KW-0132">Cell division</keyword>
<protein>
    <submittedName>
        <fullName evidence="3">Cell division protein FtsB</fullName>
    </submittedName>
</protein>
<keyword evidence="2" id="KW-0472">Membrane</keyword>
<dbReference type="InterPro" id="IPR007060">
    <property type="entry name" value="FtsL/DivIC"/>
</dbReference>
<keyword evidence="4" id="KW-1185">Reference proteome</keyword>
<keyword evidence="3" id="KW-0131">Cell cycle</keyword>
<reference evidence="3 4" key="1">
    <citation type="submission" date="2016-10" db="EMBL/GenBank/DDBJ databases">
        <authorList>
            <person name="de Groot N.N."/>
        </authorList>
    </citation>
    <scope>NUCLEOTIDE SEQUENCE [LARGE SCALE GENOMIC DNA]</scope>
    <source>
        <strain evidence="3 4">DSM 19012</strain>
    </source>
</reference>
<feature type="transmembrane region" description="Helical" evidence="2">
    <location>
        <begin position="20"/>
        <end position="40"/>
    </location>
</feature>
<keyword evidence="2" id="KW-1133">Transmembrane helix</keyword>
<dbReference type="RefSeq" id="WP_010527659.1">
    <property type="nucleotide sequence ID" value="NZ_AFSL01000058.1"/>
</dbReference>
<sequence>MKKAVKTIVKLLVPLLRNRYVIAFLAFLIWISFFDQNNLLERHELSQRIKELERQKIHYQQEIINNKKKMEELQSNPENLEKFAREQYLMKKPDETIFVVIEE</sequence>
<evidence type="ECO:0000313" key="4">
    <source>
        <dbReference type="Proteomes" id="UP000181976"/>
    </source>
</evidence>
<dbReference type="EMBL" id="FONA01000039">
    <property type="protein sequence ID" value="SFF09850.1"/>
    <property type="molecule type" value="Genomic_DNA"/>
</dbReference>
<dbReference type="AlphaFoldDB" id="A0A1I2FYR1"/>
<evidence type="ECO:0000313" key="3">
    <source>
        <dbReference type="EMBL" id="SFF09850.1"/>
    </source>
</evidence>
<accession>A0A1I2FYR1</accession>
<dbReference type="InParanoid" id="A0A1I2FYR1"/>
<dbReference type="STRING" id="385682.SAMN05444380_1393"/>
<dbReference type="Proteomes" id="UP000181976">
    <property type="component" value="Unassembled WGS sequence"/>
</dbReference>
<dbReference type="eggNOG" id="COG2919">
    <property type="taxonomic scope" value="Bacteria"/>
</dbReference>
<proteinExistence type="predicted"/>
<dbReference type="Pfam" id="PF04977">
    <property type="entry name" value="DivIC"/>
    <property type="match status" value="1"/>
</dbReference>